<keyword evidence="5" id="KW-1185">Reference proteome</keyword>
<comment type="subcellular location">
    <subcellularLocation>
        <location evidence="1">Cytoplasm</location>
    </subcellularLocation>
</comment>
<dbReference type="Pfam" id="PF16658">
    <property type="entry name" value="RF3_C"/>
    <property type="match status" value="1"/>
</dbReference>
<keyword evidence="2" id="KW-0648">Protein biosynthesis</keyword>
<dbReference type="EMBL" id="JANGCH010000064">
    <property type="protein sequence ID" value="MCQ5122769.1"/>
    <property type="molecule type" value="Genomic_DNA"/>
</dbReference>
<dbReference type="InterPro" id="IPR035647">
    <property type="entry name" value="EFG_III/V"/>
</dbReference>
<dbReference type="PANTHER" id="PTHR43556:SF2">
    <property type="entry name" value="PEPTIDE CHAIN RELEASE FACTOR RF3"/>
    <property type="match status" value="1"/>
</dbReference>
<evidence type="ECO:0000259" key="3">
    <source>
        <dbReference type="Pfam" id="PF16658"/>
    </source>
</evidence>
<dbReference type="SUPFAM" id="SSF54980">
    <property type="entry name" value="EF-G C-terminal domain-like"/>
    <property type="match status" value="1"/>
</dbReference>
<feature type="domain" description="Peptide chain release factor 3 C-terminal" evidence="3">
    <location>
        <begin position="4"/>
        <end position="74"/>
    </location>
</feature>
<dbReference type="InterPro" id="IPR032090">
    <property type="entry name" value="RF3_C"/>
</dbReference>
<gene>
    <name evidence="4" type="ORF">NE663_11015</name>
</gene>
<name>A0ABT1SNH6_9FIRM</name>
<feature type="non-terminal residue" evidence="4">
    <location>
        <position position="75"/>
    </location>
</feature>
<dbReference type="Gene3D" id="3.30.70.3280">
    <property type="entry name" value="Peptide chain release factor 3, domain III"/>
    <property type="match status" value="1"/>
</dbReference>
<dbReference type="InterPro" id="IPR004548">
    <property type="entry name" value="PrfC"/>
</dbReference>
<proteinExistence type="predicted"/>
<dbReference type="InterPro" id="IPR038467">
    <property type="entry name" value="RF3_dom_3_sf"/>
</dbReference>
<dbReference type="Proteomes" id="UP001524435">
    <property type="component" value="Unassembled WGS sequence"/>
</dbReference>
<organism evidence="4 5">
    <name type="scientific">Massilicoli timonensis</name>
    <dbReference type="NCBI Taxonomy" id="2015901"/>
    <lineage>
        <taxon>Bacteria</taxon>
        <taxon>Bacillati</taxon>
        <taxon>Bacillota</taxon>
        <taxon>Erysipelotrichia</taxon>
        <taxon>Erysipelotrichales</taxon>
        <taxon>Erysipelotrichaceae</taxon>
        <taxon>Massilicoli</taxon>
    </lineage>
</organism>
<evidence type="ECO:0000313" key="5">
    <source>
        <dbReference type="Proteomes" id="UP001524435"/>
    </source>
</evidence>
<comment type="caution">
    <text evidence="4">The sequence shown here is derived from an EMBL/GenBank/DDBJ whole genome shotgun (WGS) entry which is preliminary data.</text>
</comment>
<feature type="non-terminal residue" evidence="4">
    <location>
        <position position="1"/>
    </location>
</feature>
<sequence length="75" mass="8531">IGMEEIIVGGVGVLQFDVLEQRLKSEYNVDINLDLLPFQCVRWIENEELDPNALNLTSESKRGKDLKGRNLIIFA</sequence>
<dbReference type="PANTHER" id="PTHR43556">
    <property type="entry name" value="PEPTIDE CHAIN RELEASE FACTOR RF3"/>
    <property type="match status" value="1"/>
</dbReference>
<evidence type="ECO:0000256" key="1">
    <source>
        <dbReference type="ARBA" id="ARBA00004496"/>
    </source>
</evidence>
<accession>A0ABT1SNH6</accession>
<evidence type="ECO:0000313" key="4">
    <source>
        <dbReference type="EMBL" id="MCQ5122769.1"/>
    </source>
</evidence>
<protein>
    <submittedName>
        <fullName evidence="4">Peptide chain release factor 3</fullName>
    </submittedName>
</protein>
<reference evidence="4 5" key="1">
    <citation type="submission" date="2022-06" db="EMBL/GenBank/DDBJ databases">
        <title>Isolation of gut microbiota from human fecal samples.</title>
        <authorList>
            <person name="Pamer E.G."/>
            <person name="Barat B."/>
            <person name="Waligurski E."/>
            <person name="Medina S."/>
            <person name="Paddock L."/>
            <person name="Mostad J."/>
        </authorList>
    </citation>
    <scope>NUCLEOTIDE SEQUENCE [LARGE SCALE GENOMIC DNA]</scope>
    <source>
        <strain evidence="4 5">DFI.6.1</strain>
    </source>
</reference>
<evidence type="ECO:0000256" key="2">
    <source>
        <dbReference type="ARBA" id="ARBA00022917"/>
    </source>
</evidence>